<accession>A0ABD2JVJ7</accession>
<gene>
    <name evidence="2" type="ORF">niasHT_029947</name>
</gene>
<proteinExistence type="predicted"/>
<feature type="region of interest" description="Disordered" evidence="1">
    <location>
        <begin position="102"/>
        <end position="139"/>
    </location>
</feature>
<dbReference type="InterPro" id="IPR009689">
    <property type="entry name" value="DUF1280"/>
</dbReference>
<dbReference type="PANTHER" id="PTHR31424">
    <property type="entry name" value="PROTEIN CBG23806"/>
    <property type="match status" value="1"/>
</dbReference>
<feature type="compositionally biased region" description="Low complexity" evidence="1">
    <location>
        <begin position="77"/>
        <end position="87"/>
    </location>
</feature>
<protein>
    <submittedName>
        <fullName evidence="2">Uncharacterized protein</fullName>
    </submittedName>
</protein>
<reference evidence="2 3" key="1">
    <citation type="submission" date="2024-10" db="EMBL/GenBank/DDBJ databases">
        <authorList>
            <person name="Kim D."/>
        </authorList>
    </citation>
    <scope>NUCLEOTIDE SEQUENCE [LARGE SCALE GENOMIC DNA]</scope>
    <source>
        <strain evidence="2">BH-2024</strain>
    </source>
</reference>
<name>A0ABD2JVJ7_9BILA</name>
<feature type="region of interest" description="Disordered" evidence="1">
    <location>
        <begin position="1"/>
        <end position="89"/>
    </location>
</feature>
<organism evidence="2 3">
    <name type="scientific">Heterodera trifolii</name>
    <dbReference type="NCBI Taxonomy" id="157864"/>
    <lineage>
        <taxon>Eukaryota</taxon>
        <taxon>Metazoa</taxon>
        <taxon>Ecdysozoa</taxon>
        <taxon>Nematoda</taxon>
        <taxon>Chromadorea</taxon>
        <taxon>Rhabditida</taxon>
        <taxon>Tylenchina</taxon>
        <taxon>Tylenchomorpha</taxon>
        <taxon>Tylenchoidea</taxon>
        <taxon>Heteroderidae</taxon>
        <taxon>Heteroderinae</taxon>
        <taxon>Heterodera</taxon>
    </lineage>
</organism>
<dbReference type="EMBL" id="JBICBT010000892">
    <property type="protein sequence ID" value="KAL3094680.1"/>
    <property type="molecule type" value="Genomic_DNA"/>
</dbReference>
<feature type="compositionally biased region" description="Basic residues" evidence="1">
    <location>
        <begin position="1"/>
        <end position="20"/>
    </location>
</feature>
<evidence type="ECO:0000256" key="1">
    <source>
        <dbReference type="SAM" id="MobiDB-lite"/>
    </source>
</evidence>
<feature type="compositionally biased region" description="Basic and acidic residues" evidence="1">
    <location>
        <begin position="21"/>
        <end position="42"/>
    </location>
</feature>
<sequence length="621" mass="69038">MAKRSVIRKLQGKKGVQKRWNKWEDKREERKAQTKRATEARLAKKTAPQPDPDAEMPQPPEEEPSTSEPPAQDTDGPSSSTPTPMTPQEMDVPSVEMIEIGVPFPSTPADDDQQIQPIPSTSTASTSCGGATFGPRRNCNDSDACRQRKALSDVTNNQQGDSRLSAANDLLITLDSGITFKAREALKRSFAGHGHDIWAPTWAVKRLKRELVEGANFEWVGEGQTRALVCTDVRAMVEGRLQALAESGLLQLHQQFVSQIVLVLTGDKGGDGVAATTKLGLVIGNVAHPNSPRNLSLLGAYFGNDDRRNLEDRFSSIFTQLNDLRAVSFIIASRRRTIPVQLLLCADLKFTSALLGHQGSAATFPCPLCTAKRKELSDKIVGARPSPPPPENSYIWPPLVNIALADVVPPSFHLLHGNGQRIIDAICAEADVRGKGDDIRRRLSDAGVRRHPRTKQFTGGDIYKILDHQNCASFTAPIPPGPLKFLLIDAMDDLRHIYHLSRAKILHPEDLNSLERWTKLFYAHWQQLRSIDAARYPVRPKLHLLTAHVVPFARSHLWWGLISEQGMEHMHRMCNNLAGNYSHLGSQEKIVEKLVKHTTMLNALHDRGVENNKENEKYPDF</sequence>
<dbReference type="Proteomes" id="UP001620626">
    <property type="component" value="Unassembled WGS sequence"/>
</dbReference>
<dbReference type="AlphaFoldDB" id="A0ABD2JVJ7"/>
<dbReference type="Pfam" id="PF06918">
    <property type="entry name" value="DUF1280"/>
    <property type="match status" value="1"/>
</dbReference>
<feature type="compositionally biased region" description="Low complexity" evidence="1">
    <location>
        <begin position="120"/>
        <end position="130"/>
    </location>
</feature>
<comment type="caution">
    <text evidence="2">The sequence shown here is derived from an EMBL/GenBank/DDBJ whole genome shotgun (WGS) entry which is preliminary data.</text>
</comment>
<evidence type="ECO:0000313" key="3">
    <source>
        <dbReference type="Proteomes" id="UP001620626"/>
    </source>
</evidence>
<keyword evidence="3" id="KW-1185">Reference proteome</keyword>
<dbReference type="PANTHER" id="PTHR31424:SF3">
    <property type="entry name" value="RING-TYPE DOMAIN-CONTAINING PROTEIN"/>
    <property type="match status" value="1"/>
</dbReference>
<evidence type="ECO:0000313" key="2">
    <source>
        <dbReference type="EMBL" id="KAL3094680.1"/>
    </source>
</evidence>